<dbReference type="PANTHER" id="PTHR11177:SF144">
    <property type="entry name" value="CHITINASE 5"/>
    <property type="match status" value="1"/>
</dbReference>
<evidence type="ECO:0000313" key="3">
    <source>
        <dbReference type="Proteomes" id="UP000015104"/>
    </source>
</evidence>
<dbReference type="InterPro" id="IPR029070">
    <property type="entry name" value="Chitinase_insertion_sf"/>
</dbReference>
<protein>
    <recommendedName>
        <fullName evidence="1">GH18 domain-containing protein</fullName>
    </recommendedName>
</protein>
<dbReference type="EMBL" id="CAEY01000212">
    <property type="status" value="NOT_ANNOTATED_CDS"/>
    <property type="molecule type" value="Genomic_DNA"/>
</dbReference>
<dbReference type="GO" id="GO:0004568">
    <property type="term" value="F:chitinase activity"/>
    <property type="evidence" value="ECO:0007669"/>
    <property type="project" value="TreeGrafter"/>
</dbReference>
<accession>T1KLW3</accession>
<organism evidence="2 3">
    <name type="scientific">Tetranychus urticae</name>
    <name type="common">Two-spotted spider mite</name>
    <dbReference type="NCBI Taxonomy" id="32264"/>
    <lineage>
        <taxon>Eukaryota</taxon>
        <taxon>Metazoa</taxon>
        <taxon>Ecdysozoa</taxon>
        <taxon>Arthropoda</taxon>
        <taxon>Chelicerata</taxon>
        <taxon>Arachnida</taxon>
        <taxon>Acari</taxon>
        <taxon>Acariformes</taxon>
        <taxon>Trombidiformes</taxon>
        <taxon>Prostigmata</taxon>
        <taxon>Eleutherengona</taxon>
        <taxon>Raphignathae</taxon>
        <taxon>Tetranychoidea</taxon>
        <taxon>Tetranychidae</taxon>
        <taxon>Tetranychus</taxon>
    </lineage>
</organism>
<reference evidence="3" key="1">
    <citation type="submission" date="2011-08" db="EMBL/GenBank/DDBJ databases">
        <authorList>
            <person name="Rombauts S."/>
        </authorList>
    </citation>
    <scope>NUCLEOTIDE SEQUENCE</scope>
    <source>
        <strain evidence="3">London</strain>
    </source>
</reference>
<dbReference type="SUPFAM" id="SSF54556">
    <property type="entry name" value="Chitinase insertion domain"/>
    <property type="match status" value="1"/>
</dbReference>
<dbReference type="InterPro" id="IPR050314">
    <property type="entry name" value="Glycosyl_Hydrlase_18"/>
</dbReference>
<evidence type="ECO:0000259" key="1">
    <source>
        <dbReference type="PROSITE" id="PS51910"/>
    </source>
</evidence>
<dbReference type="Proteomes" id="UP000015104">
    <property type="component" value="Unassembled WGS sequence"/>
</dbReference>
<dbReference type="GO" id="GO:0005576">
    <property type="term" value="C:extracellular region"/>
    <property type="evidence" value="ECO:0007669"/>
    <property type="project" value="TreeGrafter"/>
</dbReference>
<dbReference type="GO" id="GO:0008061">
    <property type="term" value="F:chitin binding"/>
    <property type="evidence" value="ECO:0007669"/>
    <property type="project" value="TreeGrafter"/>
</dbReference>
<feature type="domain" description="GH18" evidence="1">
    <location>
        <begin position="1"/>
        <end position="121"/>
    </location>
</feature>
<reference evidence="2" key="2">
    <citation type="submission" date="2015-06" db="UniProtKB">
        <authorList>
            <consortium name="EnsemblMetazoa"/>
        </authorList>
    </citation>
    <scope>IDENTIFICATION</scope>
</reference>
<keyword evidence="3" id="KW-1185">Reference proteome</keyword>
<dbReference type="Gene3D" id="3.10.50.10">
    <property type="match status" value="1"/>
</dbReference>
<dbReference type="Pfam" id="PF00704">
    <property type="entry name" value="Glyco_hydro_18"/>
    <property type="match status" value="1"/>
</dbReference>
<dbReference type="AlphaFoldDB" id="T1KLW3"/>
<dbReference type="PROSITE" id="PS51910">
    <property type="entry name" value="GH18_2"/>
    <property type="match status" value="1"/>
</dbReference>
<dbReference type="HOGENOM" id="CLU_2041036_0_0_1"/>
<evidence type="ECO:0000313" key="2">
    <source>
        <dbReference type="EnsemblMetazoa" id="tetur14g03880.1"/>
    </source>
</evidence>
<dbReference type="InterPro" id="IPR001223">
    <property type="entry name" value="Glyco_hydro18_cat"/>
</dbReference>
<dbReference type="eggNOG" id="KOG2806">
    <property type="taxonomic scope" value="Eukaryota"/>
</dbReference>
<dbReference type="PANTHER" id="PTHR11177">
    <property type="entry name" value="CHITINASE"/>
    <property type="match status" value="1"/>
</dbReference>
<dbReference type="STRING" id="32264.T1KLW3"/>
<dbReference type="GO" id="GO:0006032">
    <property type="term" value="P:chitin catabolic process"/>
    <property type="evidence" value="ECO:0007669"/>
    <property type="project" value="TreeGrafter"/>
</dbReference>
<dbReference type="GO" id="GO:0005975">
    <property type="term" value="P:carbohydrate metabolic process"/>
    <property type="evidence" value="ECO:0007669"/>
    <property type="project" value="InterPro"/>
</dbReference>
<dbReference type="SUPFAM" id="SSF51445">
    <property type="entry name" value="(Trans)glycosidases"/>
    <property type="match status" value="1"/>
</dbReference>
<dbReference type="InterPro" id="IPR017853">
    <property type="entry name" value="GH"/>
</dbReference>
<name>T1KLW3_TETUR</name>
<dbReference type="Gene3D" id="3.20.20.80">
    <property type="entry name" value="Glycosidases"/>
    <property type="match status" value="1"/>
</dbReference>
<dbReference type="EnsemblMetazoa" id="tetur14g03880.1">
    <property type="protein sequence ID" value="tetur14g03880.1"/>
    <property type="gene ID" value="tetur14g03880"/>
</dbReference>
<proteinExistence type="predicted"/>
<sequence length="121" mass="13971">MLDPDFENNSIPFINWSAPFYGRRAGNPGIYTKAACYEICNNMKRHGWTKEWDDVGQVPYAYHEDQWVGYEDEESLMIKMKLIKDEGYGGAMIWSIDMDDFNGECGNKNALLQVINDNLKC</sequence>